<comment type="caution">
    <text evidence="3">The sequence shown here is derived from an EMBL/GenBank/DDBJ whole genome shotgun (WGS) entry which is preliminary data.</text>
</comment>
<accession>A0ABS3AXP5</accession>
<dbReference type="InterPro" id="IPR018639">
    <property type="entry name" value="DUF2062"/>
</dbReference>
<keyword evidence="4" id="KW-1185">Reference proteome</keyword>
<organism evidence="3 4">
    <name type="scientific">Desulfotalea psychrophila</name>
    <dbReference type="NCBI Taxonomy" id="84980"/>
    <lineage>
        <taxon>Bacteria</taxon>
        <taxon>Pseudomonadati</taxon>
        <taxon>Thermodesulfobacteriota</taxon>
        <taxon>Desulfobulbia</taxon>
        <taxon>Desulfobulbales</taxon>
        <taxon>Desulfocapsaceae</taxon>
        <taxon>Desulfotalea</taxon>
    </lineage>
</organism>
<feature type="transmembrane region" description="Helical" evidence="1">
    <location>
        <begin position="59"/>
        <end position="80"/>
    </location>
</feature>
<protein>
    <submittedName>
        <fullName evidence="3">DUF2062 domain-containing protein</fullName>
    </submittedName>
</protein>
<name>A0ABS3AXP5_9BACT</name>
<evidence type="ECO:0000313" key="3">
    <source>
        <dbReference type="EMBL" id="MBN4068110.1"/>
    </source>
</evidence>
<dbReference type="EMBL" id="JAFITO010000004">
    <property type="protein sequence ID" value="MBN4068110.1"/>
    <property type="molecule type" value="Genomic_DNA"/>
</dbReference>
<feature type="transmembrane region" description="Helical" evidence="1">
    <location>
        <begin position="127"/>
        <end position="153"/>
    </location>
</feature>
<dbReference type="Proteomes" id="UP000717534">
    <property type="component" value="Unassembled WGS sequence"/>
</dbReference>
<dbReference type="PANTHER" id="PTHR40547:SF1">
    <property type="entry name" value="SLL0298 PROTEIN"/>
    <property type="match status" value="1"/>
</dbReference>
<evidence type="ECO:0000259" key="2">
    <source>
        <dbReference type="Pfam" id="PF09835"/>
    </source>
</evidence>
<feature type="transmembrane region" description="Helical" evidence="1">
    <location>
        <begin position="23"/>
        <end position="53"/>
    </location>
</feature>
<dbReference type="Pfam" id="PF09835">
    <property type="entry name" value="DUF2062"/>
    <property type="match status" value="1"/>
</dbReference>
<evidence type="ECO:0000313" key="4">
    <source>
        <dbReference type="Proteomes" id="UP000717534"/>
    </source>
</evidence>
<gene>
    <name evidence="3" type="ORF">JYU06_01100</name>
</gene>
<proteinExistence type="predicted"/>
<keyword evidence="1" id="KW-1133">Transmembrane helix</keyword>
<reference evidence="3 4" key="1">
    <citation type="submission" date="2021-02" db="EMBL/GenBank/DDBJ databases">
        <title>Activity-based single-cell genomes from oceanic crustal fluid captures similar information to metagenomic and metatranscriptomic surveys with orders of magnitude less sampling.</title>
        <authorList>
            <person name="D'Angelo T.S."/>
            <person name="Orcutt B.N."/>
        </authorList>
    </citation>
    <scope>NUCLEOTIDE SEQUENCE [LARGE SCALE GENOMIC DNA]</scope>
    <source>
        <strain evidence="3">AH-315-G02</strain>
    </source>
</reference>
<keyword evidence="1" id="KW-0812">Transmembrane</keyword>
<keyword evidence="1" id="KW-0472">Membrane</keyword>
<sequence>MNPKRTARYYFIKFTRLQGDPQALAFGTAIGTFLGIVPIAPFHTIAVVLVTFITRTSTIAAYLATLLVCNPLTYVPQYYFSILIGNTLTPYNFTWKRMKEILDLLLAKPGFMESVHILGGIGYEAVIVLLVGGSILAIPFTIVSYGLSLRLFVKIKKKRRKIHILESPNTL</sequence>
<feature type="domain" description="DUF2062" evidence="2">
    <location>
        <begin position="5"/>
        <end position="160"/>
    </location>
</feature>
<evidence type="ECO:0000256" key="1">
    <source>
        <dbReference type="SAM" id="Phobius"/>
    </source>
</evidence>
<dbReference type="PANTHER" id="PTHR40547">
    <property type="entry name" value="SLL0298 PROTEIN"/>
    <property type="match status" value="1"/>
</dbReference>